<dbReference type="InterPro" id="IPR033379">
    <property type="entry name" value="Acid_Pase_AS"/>
</dbReference>
<accession>A0A811K773</accession>
<dbReference type="Proteomes" id="UP000783686">
    <property type="component" value="Unassembled WGS sequence"/>
</dbReference>
<dbReference type="PANTHER" id="PTHR11567">
    <property type="entry name" value="ACID PHOSPHATASE-RELATED"/>
    <property type="match status" value="1"/>
</dbReference>
<sequence>MRKEKVVLCTLFALLFLYFFIPFEWLGPRHGKFFVHPERPAMLIERCQYLEHPVVGDEGNFYKTELKLRGMMILFRHGERSPLVGMKDDNGPDCSPYFDIDRRAFNSYSRLLDSDRFRNFLIVDPVFPRNFSLHPHSSQCGFGQMTAEGALQLIKLGAYLHDKYRLQGLFDDVSSVKSLDVSVVSSIYSRTFQSAIAFTSTFLFVLKEMKNVHLKASNTTHFCLSDYSSCHCPAYDRIRETSEKERITEFQTSTEPRLRQRIHTLSDIVGVNKVRHPLQLLDAILGRYGCRRAHFPCRSDGDCLTLNDILQVADEGETIATRMKESSSITRSMNAVEAFALLGHVAKMIGKARLKPDGPKIIKVLSGHDITLEALVNTMNLKDRIPPHYSSRIVFELFELSSPLSSESLFVRVLFNGVDQTVNVGFCSGHLIHGLCPAKKFESFASSGVLKHASLSSLRDIC</sequence>
<proteinExistence type="inferred from homology"/>
<keyword evidence="4" id="KW-1185">Reference proteome</keyword>
<dbReference type="Gene3D" id="3.40.50.1240">
    <property type="entry name" value="Phosphoglycerate mutase-like"/>
    <property type="match status" value="1"/>
</dbReference>
<dbReference type="Pfam" id="PF00328">
    <property type="entry name" value="His_Phos_2"/>
    <property type="match status" value="1"/>
</dbReference>
<dbReference type="SUPFAM" id="SSF53254">
    <property type="entry name" value="Phosphoglycerate mutase-like"/>
    <property type="match status" value="1"/>
</dbReference>
<protein>
    <recommendedName>
        <fullName evidence="5">2-phosphoxylose phosphatase 1</fullName>
    </recommendedName>
</protein>
<dbReference type="PANTHER" id="PTHR11567:SF187">
    <property type="entry name" value="2,3-BISPHOSPHOGLYCERATE 3-PHOSPHATASE"/>
    <property type="match status" value="1"/>
</dbReference>
<dbReference type="OrthoDB" id="10262962at2759"/>
<gene>
    <name evidence="3" type="ORF">BOKJ2_LOCUS3639</name>
</gene>
<name>A0A811K773_9BILA</name>
<comment type="similarity">
    <text evidence="2">Belongs to the histidine acid phosphatase family.</text>
</comment>
<dbReference type="EMBL" id="CAJFDH010000002">
    <property type="protein sequence ID" value="CAD5211328.1"/>
    <property type="molecule type" value="Genomic_DNA"/>
</dbReference>
<evidence type="ECO:0000313" key="4">
    <source>
        <dbReference type="Proteomes" id="UP000614601"/>
    </source>
</evidence>
<evidence type="ECO:0000313" key="3">
    <source>
        <dbReference type="EMBL" id="CAD5211328.1"/>
    </source>
</evidence>
<dbReference type="InterPro" id="IPR000560">
    <property type="entry name" value="His_Pase_clade-2"/>
</dbReference>
<evidence type="ECO:0000256" key="1">
    <source>
        <dbReference type="ARBA" id="ARBA00000032"/>
    </source>
</evidence>
<dbReference type="AlphaFoldDB" id="A0A811K773"/>
<dbReference type="InterPro" id="IPR029033">
    <property type="entry name" value="His_PPase_superfam"/>
</dbReference>
<organism evidence="3 4">
    <name type="scientific">Bursaphelenchus okinawaensis</name>
    <dbReference type="NCBI Taxonomy" id="465554"/>
    <lineage>
        <taxon>Eukaryota</taxon>
        <taxon>Metazoa</taxon>
        <taxon>Ecdysozoa</taxon>
        <taxon>Nematoda</taxon>
        <taxon>Chromadorea</taxon>
        <taxon>Rhabditida</taxon>
        <taxon>Tylenchina</taxon>
        <taxon>Tylenchomorpha</taxon>
        <taxon>Aphelenchoidea</taxon>
        <taxon>Aphelenchoididae</taxon>
        <taxon>Bursaphelenchus</taxon>
    </lineage>
</organism>
<dbReference type="GO" id="GO:0003993">
    <property type="term" value="F:acid phosphatase activity"/>
    <property type="evidence" value="ECO:0007669"/>
    <property type="project" value="UniProtKB-EC"/>
</dbReference>
<evidence type="ECO:0008006" key="5">
    <source>
        <dbReference type="Google" id="ProtNLM"/>
    </source>
</evidence>
<dbReference type="PROSITE" id="PS00616">
    <property type="entry name" value="HIS_ACID_PHOSPHAT_1"/>
    <property type="match status" value="1"/>
</dbReference>
<evidence type="ECO:0000256" key="2">
    <source>
        <dbReference type="ARBA" id="ARBA00005375"/>
    </source>
</evidence>
<comment type="caution">
    <text evidence="3">The sequence shown here is derived from an EMBL/GenBank/DDBJ whole genome shotgun (WGS) entry which is preliminary data.</text>
</comment>
<dbReference type="InterPro" id="IPR050645">
    <property type="entry name" value="Histidine_acid_phosphatase"/>
</dbReference>
<comment type="catalytic activity">
    <reaction evidence="1">
        <text>a phosphate monoester + H2O = an alcohol + phosphate</text>
        <dbReference type="Rhea" id="RHEA:15017"/>
        <dbReference type="ChEBI" id="CHEBI:15377"/>
        <dbReference type="ChEBI" id="CHEBI:30879"/>
        <dbReference type="ChEBI" id="CHEBI:43474"/>
        <dbReference type="ChEBI" id="CHEBI:67140"/>
        <dbReference type="EC" id="3.1.3.2"/>
    </reaction>
</comment>
<dbReference type="EMBL" id="CAJFCW020000002">
    <property type="protein sequence ID" value="CAG9093206.1"/>
    <property type="molecule type" value="Genomic_DNA"/>
</dbReference>
<dbReference type="Proteomes" id="UP000614601">
    <property type="component" value="Unassembled WGS sequence"/>
</dbReference>
<reference evidence="3" key="1">
    <citation type="submission" date="2020-09" db="EMBL/GenBank/DDBJ databases">
        <authorList>
            <person name="Kikuchi T."/>
        </authorList>
    </citation>
    <scope>NUCLEOTIDE SEQUENCE</scope>
    <source>
        <strain evidence="3">SH1</strain>
    </source>
</reference>